<accession>A0A9P6PVA2</accession>
<comment type="caution">
    <text evidence="2">The sequence shown here is derived from an EMBL/GenBank/DDBJ whole genome shotgun (WGS) entry which is preliminary data.</text>
</comment>
<dbReference type="EMBL" id="JAAAJA010000403">
    <property type="protein sequence ID" value="KAG0254455.1"/>
    <property type="molecule type" value="Genomic_DNA"/>
</dbReference>
<reference evidence="2" key="1">
    <citation type="journal article" date="2020" name="Fungal Divers.">
        <title>Resolving the Mortierellaceae phylogeny through synthesis of multi-gene phylogenetics and phylogenomics.</title>
        <authorList>
            <person name="Vandepol N."/>
            <person name="Liber J."/>
            <person name="Desiro A."/>
            <person name="Na H."/>
            <person name="Kennedy M."/>
            <person name="Barry K."/>
            <person name="Grigoriev I.V."/>
            <person name="Miller A.N."/>
            <person name="O'Donnell K."/>
            <person name="Stajich J.E."/>
            <person name="Bonito G."/>
        </authorList>
    </citation>
    <scope>NUCLEOTIDE SEQUENCE</scope>
    <source>
        <strain evidence="2">KOD948</strain>
    </source>
</reference>
<keyword evidence="3" id="KW-1185">Reference proteome</keyword>
<feature type="region of interest" description="Disordered" evidence="1">
    <location>
        <begin position="1"/>
        <end position="21"/>
    </location>
</feature>
<sequence>MKAFMDDKDARSLRDQGKNSLSDHIDMGVYSKNRGIRILGSCKRADLSRRFVRASWHQASVCAQDAEFFTTNVQANSTKVANLPTVNKLAQVQC</sequence>
<organism evidence="2 3">
    <name type="scientific">Mortierella polycephala</name>
    <dbReference type="NCBI Taxonomy" id="41804"/>
    <lineage>
        <taxon>Eukaryota</taxon>
        <taxon>Fungi</taxon>
        <taxon>Fungi incertae sedis</taxon>
        <taxon>Mucoromycota</taxon>
        <taxon>Mortierellomycotina</taxon>
        <taxon>Mortierellomycetes</taxon>
        <taxon>Mortierellales</taxon>
        <taxon>Mortierellaceae</taxon>
        <taxon>Mortierella</taxon>
    </lineage>
</organism>
<evidence type="ECO:0000313" key="3">
    <source>
        <dbReference type="Proteomes" id="UP000726737"/>
    </source>
</evidence>
<evidence type="ECO:0000256" key="1">
    <source>
        <dbReference type="SAM" id="MobiDB-lite"/>
    </source>
</evidence>
<evidence type="ECO:0000313" key="2">
    <source>
        <dbReference type="EMBL" id="KAG0254455.1"/>
    </source>
</evidence>
<proteinExistence type="predicted"/>
<name>A0A9P6PVA2_9FUNG</name>
<protein>
    <submittedName>
        <fullName evidence="2">Uncharacterized protein</fullName>
    </submittedName>
</protein>
<gene>
    <name evidence="2" type="ORF">BG011_005780</name>
</gene>
<dbReference type="Proteomes" id="UP000726737">
    <property type="component" value="Unassembled WGS sequence"/>
</dbReference>
<dbReference type="AlphaFoldDB" id="A0A9P6PVA2"/>